<dbReference type="AlphaFoldDB" id="A0A382W3Z7"/>
<reference evidence="1" key="1">
    <citation type="submission" date="2018-05" db="EMBL/GenBank/DDBJ databases">
        <authorList>
            <person name="Lanie J.A."/>
            <person name="Ng W.-L."/>
            <person name="Kazmierczak K.M."/>
            <person name="Andrzejewski T.M."/>
            <person name="Davidsen T.M."/>
            <person name="Wayne K.J."/>
            <person name="Tettelin H."/>
            <person name="Glass J.I."/>
            <person name="Rusch D."/>
            <person name="Podicherti R."/>
            <person name="Tsui H.-C.T."/>
            <person name="Winkler M.E."/>
        </authorList>
    </citation>
    <scope>NUCLEOTIDE SEQUENCE</scope>
</reference>
<protein>
    <submittedName>
        <fullName evidence="1">Uncharacterized protein</fullName>
    </submittedName>
</protein>
<dbReference type="EMBL" id="UINC01156730">
    <property type="protein sequence ID" value="SVD53310.1"/>
    <property type="molecule type" value="Genomic_DNA"/>
</dbReference>
<accession>A0A382W3Z7</accession>
<evidence type="ECO:0000313" key="1">
    <source>
        <dbReference type="EMBL" id="SVD53310.1"/>
    </source>
</evidence>
<gene>
    <name evidence="1" type="ORF">METZ01_LOCUS406164</name>
</gene>
<name>A0A382W3Z7_9ZZZZ</name>
<organism evidence="1">
    <name type="scientific">marine metagenome</name>
    <dbReference type="NCBI Taxonomy" id="408172"/>
    <lineage>
        <taxon>unclassified sequences</taxon>
        <taxon>metagenomes</taxon>
        <taxon>ecological metagenomes</taxon>
    </lineage>
</organism>
<dbReference type="InterPro" id="IPR011486">
    <property type="entry name" value="BBP2"/>
</dbReference>
<feature type="non-terminal residue" evidence="1">
    <location>
        <position position="231"/>
    </location>
</feature>
<proteinExistence type="predicted"/>
<sequence length="231" mass="25556">MRFLKFKLPLWVAAGLVTSTVVGAEPTIPSQVDTSIYDSFAQAEGQAPVTLMPRAGVPDEDVYQYRAAAPQEAAVEEGATRYIETDFLLNRGIETYGWVDVGIGANGWGADWNGPVTFNDRSWQGQMNQLYLVNERILKEDGLSWGGRIDLLYGTDFLYTVAAGLDAYRSTPDPLGLTGPRWNTNRYYGLAMPQLYGELGSQALNVKFGHFYTLIGYEVVPAIGNFFYTHA</sequence>
<dbReference type="Pfam" id="PF07642">
    <property type="entry name" value="BBP2"/>
    <property type="match status" value="1"/>
</dbReference>